<proteinExistence type="predicted"/>
<sequence>MASAECFGVPLPANYADRLIAYSPGSRGSVRGRRRAGNEGVIRLDGNEIIGDHPELVAIDAELELPINCSVDEPDEVFLASLEHSLKLLPATHAVRIHDTGAVKCVCTVDQKIVK</sequence>
<evidence type="ECO:0000313" key="1">
    <source>
        <dbReference type="EMBL" id="WEW56374.1"/>
    </source>
</evidence>
<gene>
    <name evidence="1" type="ORF">PRK78_001817</name>
</gene>
<accession>A0AAF0DDX8</accession>
<dbReference type="Proteomes" id="UP001219355">
    <property type="component" value="Chromosome 1"/>
</dbReference>
<keyword evidence="2" id="KW-1185">Reference proteome</keyword>
<protein>
    <submittedName>
        <fullName evidence="1">Uncharacterized protein</fullName>
    </submittedName>
</protein>
<evidence type="ECO:0000313" key="2">
    <source>
        <dbReference type="Proteomes" id="UP001219355"/>
    </source>
</evidence>
<name>A0AAF0DDX8_9EURO</name>
<reference evidence="1" key="1">
    <citation type="submission" date="2023-03" db="EMBL/GenBank/DDBJ databases">
        <title>Emydomyces testavorans Genome Sequence.</title>
        <authorList>
            <person name="Hoyer L."/>
        </authorList>
    </citation>
    <scope>NUCLEOTIDE SEQUENCE</scope>
    <source>
        <strain evidence="1">16-2883</strain>
    </source>
</reference>
<dbReference type="EMBL" id="CP120627">
    <property type="protein sequence ID" value="WEW56374.1"/>
    <property type="molecule type" value="Genomic_DNA"/>
</dbReference>
<organism evidence="1 2">
    <name type="scientific">Emydomyces testavorans</name>
    <dbReference type="NCBI Taxonomy" id="2070801"/>
    <lineage>
        <taxon>Eukaryota</taxon>
        <taxon>Fungi</taxon>
        <taxon>Dikarya</taxon>
        <taxon>Ascomycota</taxon>
        <taxon>Pezizomycotina</taxon>
        <taxon>Eurotiomycetes</taxon>
        <taxon>Eurotiomycetidae</taxon>
        <taxon>Onygenales</taxon>
        <taxon>Nannizziopsiaceae</taxon>
        <taxon>Emydomyces</taxon>
    </lineage>
</organism>
<dbReference type="AlphaFoldDB" id="A0AAF0DDX8"/>